<name>A0A127VBL9_9SPHI</name>
<reference evidence="2 3" key="1">
    <citation type="submission" date="2016-03" db="EMBL/GenBank/DDBJ databases">
        <title>Complete genome sequence of Pedobacter cryoconitis PAMC 27485.</title>
        <authorList>
            <person name="Lee J."/>
            <person name="Kim O.-S."/>
        </authorList>
    </citation>
    <scope>NUCLEOTIDE SEQUENCE [LARGE SCALE GENOMIC DNA]</scope>
    <source>
        <strain evidence="2 3">PAMC 27485</strain>
    </source>
</reference>
<evidence type="ECO:0000313" key="2">
    <source>
        <dbReference type="EMBL" id="AMP98743.1"/>
    </source>
</evidence>
<dbReference type="InterPro" id="IPR051604">
    <property type="entry name" value="Ergot_Alk_Oxidoreductase"/>
</dbReference>
<protein>
    <submittedName>
        <fullName evidence="2">NAD-dependent dehydratase</fullName>
    </submittedName>
</protein>
<feature type="domain" description="NmrA-like" evidence="1">
    <location>
        <begin position="2"/>
        <end position="246"/>
    </location>
</feature>
<dbReference type="EMBL" id="CP014504">
    <property type="protein sequence ID" value="AMP98743.1"/>
    <property type="molecule type" value="Genomic_DNA"/>
</dbReference>
<keyword evidence="3" id="KW-1185">Reference proteome</keyword>
<sequence>MNIVITGSIGHIGKPLTQELVKKGHSVTVITSKIERQPEIEALGAKAAIGRFQDAGFLSESFKGADIVYLMEAWEGIGSIFDKDFDFVEAFNKIGNNYKDAIAQTGVKKVVHLSSIGAHTNQGTGSLFLHHNVENILKQLPEDVSIKFMRPPGFFTNTFRYLPAIKTKGAIFNSYGGDQKEPWVSPVDIALTIAEEMEKPFNGRTVHYLASEELSPNEIAQIIGNAIGKPDLKWIIIADKQMHREMLDAGMNEWIANGFINMQAAQRNGSLYEDYNKNRPVFGKGKLADYANELAQVYHNL</sequence>
<accession>A0A127VBL9</accession>
<dbReference type="Gene3D" id="3.40.50.720">
    <property type="entry name" value="NAD(P)-binding Rossmann-like Domain"/>
    <property type="match status" value="1"/>
</dbReference>
<dbReference type="PANTHER" id="PTHR43162">
    <property type="match status" value="1"/>
</dbReference>
<dbReference type="Proteomes" id="UP000071561">
    <property type="component" value="Chromosome"/>
</dbReference>
<dbReference type="Gene3D" id="3.90.25.10">
    <property type="entry name" value="UDP-galactose 4-epimerase, domain 1"/>
    <property type="match status" value="1"/>
</dbReference>
<proteinExistence type="predicted"/>
<dbReference type="InterPro" id="IPR008030">
    <property type="entry name" value="NmrA-like"/>
</dbReference>
<dbReference type="AlphaFoldDB" id="A0A127VBL9"/>
<dbReference type="PANTHER" id="PTHR43162:SF1">
    <property type="entry name" value="PRESTALK A DIFFERENTIATION PROTEIN A"/>
    <property type="match status" value="1"/>
</dbReference>
<dbReference type="RefSeq" id="WP_068399545.1">
    <property type="nucleotide sequence ID" value="NZ_CP014504.1"/>
</dbReference>
<dbReference type="InterPro" id="IPR036291">
    <property type="entry name" value="NAD(P)-bd_dom_sf"/>
</dbReference>
<dbReference type="SUPFAM" id="SSF51735">
    <property type="entry name" value="NAD(P)-binding Rossmann-fold domains"/>
    <property type="match status" value="1"/>
</dbReference>
<evidence type="ECO:0000313" key="3">
    <source>
        <dbReference type="Proteomes" id="UP000071561"/>
    </source>
</evidence>
<evidence type="ECO:0000259" key="1">
    <source>
        <dbReference type="Pfam" id="PF05368"/>
    </source>
</evidence>
<dbReference type="Pfam" id="PF05368">
    <property type="entry name" value="NmrA"/>
    <property type="match status" value="1"/>
</dbReference>
<organism evidence="2 3">
    <name type="scientific">Pedobacter cryoconitis</name>
    <dbReference type="NCBI Taxonomy" id="188932"/>
    <lineage>
        <taxon>Bacteria</taxon>
        <taxon>Pseudomonadati</taxon>
        <taxon>Bacteroidota</taxon>
        <taxon>Sphingobacteriia</taxon>
        <taxon>Sphingobacteriales</taxon>
        <taxon>Sphingobacteriaceae</taxon>
        <taxon>Pedobacter</taxon>
    </lineage>
</organism>
<dbReference type="KEGG" id="pcm:AY601_1834"/>
<dbReference type="PATRIC" id="fig|188932.3.peg.1915"/>
<gene>
    <name evidence="2" type="ORF">AY601_1834</name>
</gene>
<dbReference type="OrthoDB" id="2149806at2"/>